<dbReference type="PANTHER" id="PTHR46303">
    <property type="entry name" value="VWFC DOMAIN-CONTAINING PROTEIN"/>
    <property type="match status" value="1"/>
</dbReference>
<protein>
    <recommendedName>
        <fullName evidence="2">VWFC domain-containing protein</fullName>
    </recommendedName>
</protein>
<dbReference type="EMBL" id="CAXIEN010000003">
    <property type="protein sequence ID" value="CAL1261815.1"/>
    <property type="molecule type" value="Genomic_DNA"/>
</dbReference>
<keyword evidence="1" id="KW-1133">Transmembrane helix</keyword>
<dbReference type="GO" id="GO:0030514">
    <property type="term" value="P:negative regulation of BMP signaling pathway"/>
    <property type="evidence" value="ECO:0007669"/>
    <property type="project" value="TreeGrafter"/>
</dbReference>
<dbReference type="GO" id="GO:0030154">
    <property type="term" value="P:cell differentiation"/>
    <property type="evidence" value="ECO:0007669"/>
    <property type="project" value="TreeGrafter"/>
</dbReference>
<reference evidence="3 4" key="1">
    <citation type="submission" date="2024-04" db="EMBL/GenBank/DDBJ databases">
        <authorList>
            <person name="Rising A."/>
            <person name="Reimegard J."/>
            <person name="Sonavane S."/>
            <person name="Akerstrom W."/>
            <person name="Nylinder S."/>
            <person name="Hedman E."/>
            <person name="Kallberg Y."/>
        </authorList>
    </citation>
    <scope>NUCLEOTIDE SEQUENCE [LARGE SCALE GENOMIC DNA]</scope>
</reference>
<dbReference type="PROSITE" id="PS50184">
    <property type="entry name" value="VWFC_2"/>
    <property type="match status" value="1"/>
</dbReference>
<dbReference type="InterPro" id="IPR045717">
    <property type="entry name" value="CHRDL1/2"/>
</dbReference>
<comment type="caution">
    <text evidence="3">The sequence shown here is derived from an EMBL/GenBank/DDBJ whole genome shotgun (WGS) entry which is preliminary data.</text>
</comment>
<feature type="transmembrane region" description="Helical" evidence="1">
    <location>
        <begin position="24"/>
        <end position="44"/>
    </location>
</feature>
<accession>A0AAV1YSB6</accession>
<organism evidence="3 4">
    <name type="scientific">Larinioides sclopetarius</name>
    <dbReference type="NCBI Taxonomy" id="280406"/>
    <lineage>
        <taxon>Eukaryota</taxon>
        <taxon>Metazoa</taxon>
        <taxon>Ecdysozoa</taxon>
        <taxon>Arthropoda</taxon>
        <taxon>Chelicerata</taxon>
        <taxon>Arachnida</taxon>
        <taxon>Araneae</taxon>
        <taxon>Araneomorphae</taxon>
        <taxon>Entelegynae</taxon>
        <taxon>Araneoidea</taxon>
        <taxon>Araneidae</taxon>
        <taxon>Larinioides</taxon>
    </lineage>
</organism>
<dbReference type="Pfam" id="PF00093">
    <property type="entry name" value="VWC"/>
    <property type="match status" value="1"/>
</dbReference>
<sequence>MTSFPATSSNHGSNSSMITPQQTLIHVSHILFVLLIGITASLGAPPSALSSMEISKSTCTFSNQEYHVNQTWYKYLRTPNLNACVRCTCKSDTSFGNFVNCSNITCSRTLCEGPKKDECCDECYDEILPSEQASPSNPVLVTIMISDSQSQRGDCIAAGVTYSHGSSWHPVIGPFGPMDCVYCKCQNGKIECSRLNCPPLQQLPCSKPIQVPGHCCPLCTGETPSVLEKDIQPPLHQPPISVTMEHKGIRQIPETKKPSDPAISCLPPQTNTLVFRSHASSSSSAYYQYAFQSVNGDQSTRLLTWTVKDGRIGDFSEQHLSKEEFKALMGTFQFKLQGATRTKFMEKFIRKAKRLPDRCGGRCATKIQHLGQVLHLREVIQRPQCLAQESSFHQ</sequence>
<evidence type="ECO:0000259" key="2">
    <source>
        <dbReference type="PROSITE" id="PS50184"/>
    </source>
</evidence>
<dbReference type="GO" id="GO:0036122">
    <property type="term" value="F:BMP binding"/>
    <property type="evidence" value="ECO:0007669"/>
    <property type="project" value="TreeGrafter"/>
</dbReference>
<keyword evidence="1" id="KW-0812">Transmembrane</keyword>
<keyword evidence="4" id="KW-1185">Reference proteome</keyword>
<name>A0AAV1YSB6_9ARAC</name>
<proteinExistence type="predicted"/>
<keyword evidence="1" id="KW-0472">Membrane</keyword>
<evidence type="ECO:0000313" key="3">
    <source>
        <dbReference type="EMBL" id="CAL1261815.1"/>
    </source>
</evidence>
<dbReference type="PROSITE" id="PS01208">
    <property type="entry name" value="VWFC_1"/>
    <property type="match status" value="1"/>
</dbReference>
<evidence type="ECO:0000313" key="4">
    <source>
        <dbReference type="Proteomes" id="UP001497382"/>
    </source>
</evidence>
<dbReference type="AlphaFoldDB" id="A0AAV1YSB6"/>
<dbReference type="SMART" id="SM00214">
    <property type="entry name" value="VWC"/>
    <property type="match status" value="2"/>
</dbReference>
<dbReference type="Proteomes" id="UP001497382">
    <property type="component" value="Unassembled WGS sequence"/>
</dbReference>
<dbReference type="PANTHER" id="PTHR46303:SF1">
    <property type="entry name" value="VWFC DOMAIN-CONTAINING PROTEIN"/>
    <property type="match status" value="1"/>
</dbReference>
<dbReference type="InterPro" id="IPR001007">
    <property type="entry name" value="VWF_dom"/>
</dbReference>
<feature type="domain" description="VWFC" evidence="2">
    <location>
        <begin position="153"/>
        <end position="220"/>
    </location>
</feature>
<evidence type="ECO:0000256" key="1">
    <source>
        <dbReference type="SAM" id="Phobius"/>
    </source>
</evidence>
<gene>
    <name evidence="3" type="ORF">LARSCL_LOCUS639</name>
</gene>
<dbReference type="GO" id="GO:0005615">
    <property type="term" value="C:extracellular space"/>
    <property type="evidence" value="ECO:0007669"/>
    <property type="project" value="TreeGrafter"/>
</dbReference>
<dbReference type="Gene3D" id="6.20.200.20">
    <property type="match status" value="1"/>
</dbReference>
<dbReference type="SUPFAM" id="SSF57603">
    <property type="entry name" value="FnI-like domain"/>
    <property type="match status" value="2"/>
</dbReference>